<feature type="domain" description="ResB-like" evidence="7">
    <location>
        <begin position="280"/>
        <end position="360"/>
    </location>
</feature>
<keyword evidence="4 6" id="KW-1133">Transmembrane helix</keyword>
<name>A0ABW4ZD64_9BACT</name>
<evidence type="ECO:0000256" key="5">
    <source>
        <dbReference type="ARBA" id="ARBA00023136"/>
    </source>
</evidence>
<gene>
    <name evidence="8" type="ORF">ACFSW8_13075</name>
</gene>
<dbReference type="RefSeq" id="WP_377091034.1">
    <property type="nucleotide sequence ID" value="NZ_JBHSJL010000014.1"/>
</dbReference>
<evidence type="ECO:0000256" key="3">
    <source>
        <dbReference type="ARBA" id="ARBA00022748"/>
    </source>
</evidence>
<protein>
    <submittedName>
        <fullName evidence="8">Cytochrome c biogenesis protein ResB</fullName>
    </submittedName>
</protein>
<keyword evidence="3" id="KW-0201">Cytochrome c-type biogenesis</keyword>
<evidence type="ECO:0000313" key="8">
    <source>
        <dbReference type="EMBL" id="MFD2159833.1"/>
    </source>
</evidence>
<organism evidence="8 9">
    <name type="scientific">Rubritalea tangerina</name>
    <dbReference type="NCBI Taxonomy" id="430798"/>
    <lineage>
        <taxon>Bacteria</taxon>
        <taxon>Pseudomonadati</taxon>
        <taxon>Verrucomicrobiota</taxon>
        <taxon>Verrucomicrobiia</taxon>
        <taxon>Verrucomicrobiales</taxon>
        <taxon>Rubritaleaceae</taxon>
        <taxon>Rubritalea</taxon>
    </lineage>
</organism>
<proteinExistence type="predicted"/>
<feature type="transmembrane region" description="Helical" evidence="6">
    <location>
        <begin position="12"/>
        <end position="35"/>
    </location>
</feature>
<evidence type="ECO:0000313" key="9">
    <source>
        <dbReference type="Proteomes" id="UP001597389"/>
    </source>
</evidence>
<sequence>MSKKPESVLGRVFAFIGGFHVAIVSMVLLLLLTWLSTLEQTGPGGLYWTLKKYFSFDAYVVRPTLNGHDLPIILPGGYWVCAVFTLNLLVGGVMRIRKGWKHAAVLVSHFSMLALMVGGAVTYHQSKEAYMLLSVGEKGDSAFSLTELSIEIAEIKDGHKQEPVVLNSEVLDSVRGKPQRQRTFLLPDAYPFDVIVSEYHINAKLYPVQGKVPEDAMIVDGYYAMVAEPTGFEEKNLSSCILTIQEKEGGEKHDLLLYEGVSHDITATVGGKIYGFRLHGEIWPTPFQVRLDDSRGEKHPGTGLAMTYESDVTVLDEAGNDERKFKIEMNEPLRYKKLTFYQTSWDDSGEKVQSGFTVKTNPSDQWPKYAIYTCGVALFIHFIIKLFGFVSASIARSKNEQE</sequence>
<accession>A0ABW4ZD64</accession>
<feature type="transmembrane region" description="Helical" evidence="6">
    <location>
        <begin position="369"/>
        <end position="390"/>
    </location>
</feature>
<keyword evidence="5 6" id="KW-0472">Membrane</keyword>
<dbReference type="InterPro" id="IPR007816">
    <property type="entry name" value="ResB-like_domain"/>
</dbReference>
<evidence type="ECO:0000256" key="1">
    <source>
        <dbReference type="ARBA" id="ARBA00004141"/>
    </source>
</evidence>
<keyword evidence="9" id="KW-1185">Reference proteome</keyword>
<feature type="transmembrane region" description="Helical" evidence="6">
    <location>
        <begin position="72"/>
        <end position="91"/>
    </location>
</feature>
<comment type="caution">
    <text evidence="8">The sequence shown here is derived from an EMBL/GenBank/DDBJ whole genome shotgun (WGS) entry which is preliminary data.</text>
</comment>
<dbReference type="PANTHER" id="PTHR31566:SF0">
    <property type="entry name" value="CYTOCHROME C BIOGENESIS PROTEIN CCS1, CHLOROPLASTIC"/>
    <property type="match status" value="1"/>
</dbReference>
<keyword evidence="2 6" id="KW-0812">Transmembrane</keyword>
<evidence type="ECO:0000259" key="7">
    <source>
        <dbReference type="Pfam" id="PF05140"/>
    </source>
</evidence>
<dbReference type="EMBL" id="JBHUJB010000054">
    <property type="protein sequence ID" value="MFD2159833.1"/>
    <property type="molecule type" value="Genomic_DNA"/>
</dbReference>
<dbReference type="PANTHER" id="PTHR31566">
    <property type="entry name" value="CYTOCHROME C BIOGENESIS PROTEIN CCS1, CHLOROPLASTIC"/>
    <property type="match status" value="1"/>
</dbReference>
<dbReference type="Pfam" id="PF05140">
    <property type="entry name" value="ResB"/>
    <property type="match status" value="1"/>
</dbReference>
<comment type="subcellular location">
    <subcellularLocation>
        <location evidence="1">Membrane</location>
        <topology evidence="1">Multi-pass membrane protein</topology>
    </subcellularLocation>
</comment>
<dbReference type="InterPro" id="IPR023494">
    <property type="entry name" value="Cyt_c_bgen_Ccs1/CcsB/ResB"/>
</dbReference>
<evidence type="ECO:0000256" key="4">
    <source>
        <dbReference type="ARBA" id="ARBA00022989"/>
    </source>
</evidence>
<dbReference type="Proteomes" id="UP001597389">
    <property type="component" value="Unassembled WGS sequence"/>
</dbReference>
<evidence type="ECO:0000256" key="2">
    <source>
        <dbReference type="ARBA" id="ARBA00022692"/>
    </source>
</evidence>
<reference evidence="9" key="1">
    <citation type="journal article" date="2019" name="Int. J. Syst. Evol. Microbiol.">
        <title>The Global Catalogue of Microorganisms (GCM) 10K type strain sequencing project: providing services to taxonomists for standard genome sequencing and annotation.</title>
        <authorList>
            <consortium name="The Broad Institute Genomics Platform"/>
            <consortium name="The Broad Institute Genome Sequencing Center for Infectious Disease"/>
            <person name="Wu L."/>
            <person name="Ma J."/>
        </authorList>
    </citation>
    <scope>NUCLEOTIDE SEQUENCE [LARGE SCALE GENOMIC DNA]</scope>
    <source>
        <strain evidence="9">CCUG 57942</strain>
    </source>
</reference>
<evidence type="ECO:0000256" key="6">
    <source>
        <dbReference type="SAM" id="Phobius"/>
    </source>
</evidence>
<feature type="transmembrane region" description="Helical" evidence="6">
    <location>
        <begin position="103"/>
        <end position="123"/>
    </location>
</feature>